<dbReference type="Pfam" id="PF13462">
    <property type="entry name" value="Thioredoxin_4"/>
    <property type="match status" value="1"/>
</dbReference>
<dbReference type="PROSITE" id="PS51352">
    <property type="entry name" value="THIOREDOXIN_2"/>
    <property type="match status" value="1"/>
</dbReference>
<evidence type="ECO:0000256" key="2">
    <source>
        <dbReference type="ARBA" id="ARBA00022729"/>
    </source>
</evidence>
<reference evidence="7 8" key="1">
    <citation type="journal article" date="2017" name="ISME J.">
        <title>Potential for microbial H2 and metal transformations associated with novel bacteria and archaea in deep terrestrial subsurface sediments.</title>
        <authorList>
            <person name="Hernsdorf A.W."/>
            <person name="Amano Y."/>
            <person name="Miyakawa K."/>
            <person name="Ise K."/>
            <person name="Suzuki Y."/>
            <person name="Anantharaman K."/>
            <person name="Probst A."/>
            <person name="Burstein D."/>
            <person name="Thomas B.C."/>
            <person name="Banfield J.F."/>
        </authorList>
    </citation>
    <scope>NUCLEOTIDE SEQUENCE [LARGE SCALE GENOMIC DNA]</scope>
    <source>
        <strain evidence="7">HGW-Kuenenbacteria-1</strain>
    </source>
</reference>
<feature type="domain" description="Thioredoxin" evidence="6">
    <location>
        <begin position="21"/>
        <end position="210"/>
    </location>
</feature>
<dbReference type="AlphaFoldDB" id="A0A2N1UNC7"/>
<protein>
    <recommendedName>
        <fullName evidence="6">Thioredoxin domain-containing protein</fullName>
    </recommendedName>
</protein>
<dbReference type="InterPro" id="IPR013766">
    <property type="entry name" value="Thioredoxin_domain"/>
</dbReference>
<keyword evidence="4" id="KW-1015">Disulfide bond</keyword>
<evidence type="ECO:0000313" key="7">
    <source>
        <dbReference type="EMBL" id="PKL72322.1"/>
    </source>
</evidence>
<evidence type="ECO:0000256" key="4">
    <source>
        <dbReference type="ARBA" id="ARBA00023157"/>
    </source>
</evidence>
<name>A0A2N1UNC7_9BACT</name>
<dbReference type="EMBL" id="PGYQ01000007">
    <property type="protein sequence ID" value="PKL72322.1"/>
    <property type="molecule type" value="Genomic_DNA"/>
</dbReference>
<comment type="caution">
    <text evidence="7">The sequence shown here is derived from an EMBL/GenBank/DDBJ whole genome shotgun (WGS) entry which is preliminary data.</text>
</comment>
<keyword evidence="5" id="KW-0676">Redox-active center</keyword>
<evidence type="ECO:0000256" key="5">
    <source>
        <dbReference type="ARBA" id="ARBA00023284"/>
    </source>
</evidence>
<dbReference type="Proteomes" id="UP000233414">
    <property type="component" value="Unassembled WGS sequence"/>
</dbReference>
<dbReference type="PANTHER" id="PTHR13887:SF14">
    <property type="entry name" value="DISULFIDE BOND FORMATION PROTEIN D"/>
    <property type="match status" value="1"/>
</dbReference>
<dbReference type="GO" id="GO:0016491">
    <property type="term" value="F:oxidoreductase activity"/>
    <property type="evidence" value="ECO:0007669"/>
    <property type="project" value="UniProtKB-KW"/>
</dbReference>
<dbReference type="InterPro" id="IPR036249">
    <property type="entry name" value="Thioredoxin-like_sf"/>
</dbReference>
<dbReference type="PANTHER" id="PTHR13887">
    <property type="entry name" value="GLUTATHIONE S-TRANSFERASE KAPPA"/>
    <property type="match status" value="1"/>
</dbReference>
<gene>
    <name evidence="7" type="ORF">CVV26_02040</name>
</gene>
<dbReference type="InterPro" id="IPR012336">
    <property type="entry name" value="Thioredoxin-like_fold"/>
</dbReference>
<accession>A0A2N1UNC7</accession>
<sequence length="220" mass="25309">MQKQSVFLFIFIALGLIIISAFAISTIKEKPIKTLDEKNIITKPIVYLDDPVLGNPEAKISVIEFGDFKCSACEKVNPVLKKILKTYPNQVKLIWKGISGHDGSENALITSYCAQEQGQFDKYHNLLFSNQDQLDQQNIYLDLAQKINLDLKKFNDCLINNRYSDLIQKNIIQAQELRVDATPYFFIGQKKFKGAISFEQFQMIINEEIRNIIFYAKFPN</sequence>
<evidence type="ECO:0000259" key="6">
    <source>
        <dbReference type="PROSITE" id="PS51352"/>
    </source>
</evidence>
<proteinExistence type="inferred from homology"/>
<comment type="similarity">
    <text evidence="1">Belongs to the thioredoxin family. DsbA subfamily.</text>
</comment>
<organism evidence="7 8">
    <name type="scientific">Candidatus Kuenenbacteria bacterium HGW-Kuenenbacteria-1</name>
    <dbReference type="NCBI Taxonomy" id="2013812"/>
    <lineage>
        <taxon>Bacteria</taxon>
        <taxon>Candidatus Kueneniibacteriota</taxon>
    </lineage>
</organism>
<evidence type="ECO:0000256" key="1">
    <source>
        <dbReference type="ARBA" id="ARBA00005791"/>
    </source>
</evidence>
<evidence type="ECO:0000313" key="8">
    <source>
        <dbReference type="Proteomes" id="UP000233414"/>
    </source>
</evidence>
<keyword evidence="2" id="KW-0732">Signal</keyword>
<keyword evidence="3" id="KW-0560">Oxidoreductase</keyword>
<dbReference type="Gene3D" id="3.40.30.10">
    <property type="entry name" value="Glutaredoxin"/>
    <property type="match status" value="1"/>
</dbReference>
<evidence type="ECO:0000256" key="3">
    <source>
        <dbReference type="ARBA" id="ARBA00023002"/>
    </source>
</evidence>
<dbReference type="SUPFAM" id="SSF52833">
    <property type="entry name" value="Thioredoxin-like"/>
    <property type="match status" value="1"/>
</dbReference>